<comment type="caution">
    <text evidence="8">The sequence shown here is derived from an EMBL/GenBank/DDBJ whole genome shotgun (WGS) entry which is preliminary data.</text>
</comment>
<dbReference type="Pfam" id="PF01817">
    <property type="entry name" value="CM_2"/>
    <property type="match status" value="1"/>
</dbReference>
<feature type="domain" description="Chorismate mutase" evidence="7">
    <location>
        <begin position="13"/>
        <end position="107"/>
    </location>
</feature>
<keyword evidence="9" id="KW-1185">Reference proteome</keyword>
<protein>
    <recommendedName>
        <fullName evidence="2 5">Chorismate mutase</fullName>
        <ecNumber evidence="2 5">5.4.99.5</ecNumber>
    </recommendedName>
</protein>
<gene>
    <name evidence="8" type="ORF">BST27_14460</name>
</gene>
<dbReference type="PROSITE" id="PS51168">
    <property type="entry name" value="CHORISMATE_MUT_2"/>
    <property type="match status" value="1"/>
</dbReference>
<dbReference type="PANTHER" id="PTHR38041">
    <property type="entry name" value="CHORISMATE MUTASE"/>
    <property type="match status" value="1"/>
</dbReference>
<evidence type="ECO:0000256" key="5">
    <source>
        <dbReference type="PIRNR" id="PIRNR026640"/>
    </source>
</evidence>
<dbReference type="OrthoDB" id="3825510at2"/>
<evidence type="ECO:0000256" key="6">
    <source>
        <dbReference type="SAM" id="SignalP"/>
    </source>
</evidence>
<evidence type="ECO:0000256" key="1">
    <source>
        <dbReference type="ARBA" id="ARBA00004817"/>
    </source>
</evidence>
<comment type="catalytic activity">
    <reaction evidence="5">
        <text>chorismate = prephenate</text>
        <dbReference type="Rhea" id="RHEA:13897"/>
        <dbReference type="ChEBI" id="CHEBI:29748"/>
        <dbReference type="ChEBI" id="CHEBI:29934"/>
        <dbReference type="EC" id="5.4.99.5"/>
    </reaction>
</comment>
<dbReference type="UniPathway" id="UPA00120">
    <property type="reaction ID" value="UER00203"/>
</dbReference>
<comment type="function">
    <text evidence="5">Catalyzes the Claisen rearrangement of chorismate to prephenate.</text>
</comment>
<accession>A0A1T3W9E0</accession>
<dbReference type="EMBL" id="MVHT01000036">
    <property type="protein sequence ID" value="ORB04178.1"/>
    <property type="molecule type" value="Genomic_DNA"/>
</dbReference>
<dbReference type="InterPro" id="IPR036979">
    <property type="entry name" value="CM_dom_sf"/>
</dbReference>
<dbReference type="RefSeq" id="WP_079219700.1">
    <property type="nucleotide sequence ID" value="NZ_CBCRZH010000034.1"/>
</dbReference>
<dbReference type="Proteomes" id="UP000192739">
    <property type="component" value="Unassembled WGS sequence"/>
</dbReference>
<evidence type="ECO:0000256" key="2">
    <source>
        <dbReference type="ARBA" id="ARBA00012404"/>
    </source>
</evidence>
<dbReference type="InterPro" id="IPR036263">
    <property type="entry name" value="Chorismate_II_sf"/>
</dbReference>
<dbReference type="AlphaFoldDB" id="A0A1T3W9E0"/>
<comment type="pathway">
    <text evidence="1 5">Metabolic intermediate biosynthesis; prephenate biosynthesis; prephenate from chorismate: step 1/1.</text>
</comment>
<dbReference type="SMART" id="SM00830">
    <property type="entry name" value="CM_2"/>
    <property type="match status" value="1"/>
</dbReference>
<dbReference type="NCBIfam" id="TIGR01806">
    <property type="entry name" value="CM_mono2"/>
    <property type="match status" value="1"/>
</dbReference>
<evidence type="ECO:0000256" key="4">
    <source>
        <dbReference type="ARBA" id="ARBA00023235"/>
    </source>
</evidence>
<sequence>MCSPRSVFVAGAVLASLVVAGTVATPARADSPLLGLVDAAAERLEIADPVAAFKWSTQGAIEDPARVEQELSELAERAAAEQIDPDYVTRVFRDQISATEAIEYSRFADWKLDGGTTAPTAPPDLTASRAVIDTLNTKILSQIAANWSLLDSPSCAAELQRAGAETIRARHFDNLYQRALTTATRSYCTNLPGA</sequence>
<dbReference type="Gene3D" id="1.20.59.10">
    <property type="entry name" value="Chorismate mutase"/>
    <property type="match status" value="1"/>
</dbReference>
<dbReference type="EC" id="5.4.99.5" evidence="2 5"/>
<dbReference type="GO" id="GO:0009697">
    <property type="term" value="P:salicylic acid biosynthetic process"/>
    <property type="evidence" value="ECO:0007669"/>
    <property type="project" value="TreeGrafter"/>
</dbReference>
<evidence type="ECO:0000313" key="8">
    <source>
        <dbReference type="EMBL" id="ORB04178.1"/>
    </source>
</evidence>
<dbReference type="InterPro" id="IPR008240">
    <property type="entry name" value="Chorismate_mutase_periplasmic"/>
</dbReference>
<dbReference type="PANTHER" id="PTHR38041:SF2">
    <property type="entry name" value="SECRETED CHORISMATE MUTASE"/>
    <property type="match status" value="1"/>
</dbReference>
<dbReference type="NCBIfam" id="NF006741">
    <property type="entry name" value="PRK09269.1"/>
    <property type="match status" value="1"/>
</dbReference>
<feature type="signal peptide" evidence="6">
    <location>
        <begin position="1"/>
        <end position="29"/>
    </location>
</feature>
<evidence type="ECO:0000256" key="3">
    <source>
        <dbReference type="ARBA" id="ARBA00022729"/>
    </source>
</evidence>
<reference evidence="8 9" key="1">
    <citation type="submission" date="2017-02" db="EMBL/GenBank/DDBJ databases">
        <title>The new phylogeny of genus Mycobacterium.</title>
        <authorList>
            <person name="Tortoli E."/>
            <person name="Trovato A."/>
            <person name="Cirillo D.M."/>
        </authorList>
    </citation>
    <scope>NUCLEOTIDE SEQUENCE [LARGE SCALE GENOMIC DNA]</scope>
    <source>
        <strain evidence="8 9">DSM 44049</strain>
    </source>
</reference>
<keyword evidence="4 5" id="KW-0413">Isomerase</keyword>
<dbReference type="InterPro" id="IPR051331">
    <property type="entry name" value="Chorismate_mutase-related"/>
</dbReference>
<organism evidence="8 9">
    <name type="scientific">Mycobacterium intermedium</name>
    <dbReference type="NCBI Taxonomy" id="28445"/>
    <lineage>
        <taxon>Bacteria</taxon>
        <taxon>Bacillati</taxon>
        <taxon>Actinomycetota</taxon>
        <taxon>Actinomycetes</taxon>
        <taxon>Mycobacteriales</taxon>
        <taxon>Mycobacteriaceae</taxon>
        <taxon>Mycobacterium</taxon>
        <taxon>Mycobacterium simiae complex</taxon>
    </lineage>
</organism>
<proteinExistence type="predicted"/>
<dbReference type="GO" id="GO:0046417">
    <property type="term" value="P:chorismate metabolic process"/>
    <property type="evidence" value="ECO:0007669"/>
    <property type="project" value="InterPro"/>
</dbReference>
<evidence type="ECO:0000259" key="7">
    <source>
        <dbReference type="PROSITE" id="PS51168"/>
    </source>
</evidence>
<evidence type="ECO:0000313" key="9">
    <source>
        <dbReference type="Proteomes" id="UP000192739"/>
    </source>
</evidence>
<dbReference type="PIRSF" id="PIRSF026640">
    <property type="entry name" value="Peripl_chor_mut"/>
    <property type="match status" value="1"/>
</dbReference>
<dbReference type="InterPro" id="IPR002701">
    <property type="entry name" value="CM_II_prokaryot"/>
</dbReference>
<name>A0A1T3W9E0_MYCIE</name>
<dbReference type="SUPFAM" id="SSF48600">
    <property type="entry name" value="Chorismate mutase II"/>
    <property type="match status" value="1"/>
</dbReference>
<feature type="chain" id="PRO_5011901986" description="Chorismate mutase" evidence="6">
    <location>
        <begin position="30"/>
        <end position="194"/>
    </location>
</feature>
<keyword evidence="3 6" id="KW-0732">Signal</keyword>
<dbReference type="GO" id="GO:0004106">
    <property type="term" value="F:chorismate mutase activity"/>
    <property type="evidence" value="ECO:0007669"/>
    <property type="project" value="UniProtKB-EC"/>
</dbReference>